<dbReference type="PANTHER" id="PTHR43434:SF19">
    <property type="entry name" value="PHOSPHONOACETALDEHYDE HYDROLASE"/>
    <property type="match status" value="1"/>
</dbReference>
<sequence>MTAPLPELVVLDMAGTTIDEGLQVYRVLSETAAAHGGSPSEADIARWHGSAKHEALRALLTPDGGTPPSDDVLEAVVADFRARLTAAYAERPPRALAGAGEALAELRAAGVRIALNTGFDRDIVNSLLAALGWEGDAVVDAVVCGSDVTTGRPAPFMIFHAMEQTGVTEVARVLVAGDTPRDLEAGTNSGAGYVVGVLSGAGDVAELGTHPHTHLLRSVAELPALLGLRGNAVSKAVSA</sequence>
<dbReference type="InterPro" id="IPR022468">
    <property type="entry name" value="PhnX-like"/>
</dbReference>
<name>A0A3M0IL00_9ACTN</name>
<dbReference type="AlphaFoldDB" id="A0A3M0IL00"/>
<dbReference type="Gene3D" id="1.10.150.240">
    <property type="entry name" value="Putative phosphatase, domain 2"/>
    <property type="match status" value="1"/>
</dbReference>
<dbReference type="SFLD" id="SFLDG01129">
    <property type="entry name" value="C1.5:_HAD__Beta-PGM__Phosphata"/>
    <property type="match status" value="1"/>
</dbReference>
<dbReference type="InterPro" id="IPR023214">
    <property type="entry name" value="HAD_sf"/>
</dbReference>
<dbReference type="SUPFAM" id="SSF56784">
    <property type="entry name" value="HAD-like"/>
    <property type="match status" value="1"/>
</dbReference>
<dbReference type="Proteomes" id="UP000270471">
    <property type="component" value="Unassembled WGS sequence"/>
</dbReference>
<proteinExistence type="predicted"/>
<dbReference type="RefSeq" id="WP_121892630.1">
    <property type="nucleotide sequence ID" value="NZ_PENI01000021.1"/>
</dbReference>
<dbReference type="NCBIfam" id="TIGR03351">
    <property type="entry name" value="PhnX-like"/>
    <property type="match status" value="1"/>
</dbReference>
<evidence type="ECO:0000313" key="2">
    <source>
        <dbReference type="Proteomes" id="UP000270471"/>
    </source>
</evidence>
<dbReference type="Gene3D" id="3.40.50.1000">
    <property type="entry name" value="HAD superfamily/HAD-like"/>
    <property type="match status" value="1"/>
</dbReference>
<dbReference type="Pfam" id="PF00702">
    <property type="entry name" value="Hydrolase"/>
    <property type="match status" value="1"/>
</dbReference>
<comment type="caution">
    <text evidence="1">The sequence shown here is derived from an EMBL/GenBank/DDBJ whole genome shotgun (WGS) entry which is preliminary data.</text>
</comment>
<dbReference type="InterPro" id="IPR023198">
    <property type="entry name" value="PGP-like_dom2"/>
</dbReference>
<dbReference type="OrthoDB" id="5504491at2"/>
<dbReference type="InterPro" id="IPR050155">
    <property type="entry name" value="HAD-like_hydrolase_sf"/>
</dbReference>
<dbReference type="GO" id="GO:0005829">
    <property type="term" value="C:cytosol"/>
    <property type="evidence" value="ECO:0007669"/>
    <property type="project" value="TreeGrafter"/>
</dbReference>
<dbReference type="GO" id="GO:0008967">
    <property type="term" value="F:phosphoglycolate phosphatase activity"/>
    <property type="evidence" value="ECO:0007669"/>
    <property type="project" value="TreeGrafter"/>
</dbReference>
<dbReference type="EMBL" id="PENI01000021">
    <property type="protein sequence ID" value="RMB82716.1"/>
    <property type="molecule type" value="Genomic_DNA"/>
</dbReference>
<dbReference type="InterPro" id="IPR036412">
    <property type="entry name" value="HAD-like_sf"/>
</dbReference>
<organism evidence="1 2">
    <name type="scientific">Streptomyces shenzhenensis</name>
    <dbReference type="NCBI Taxonomy" id="943815"/>
    <lineage>
        <taxon>Bacteria</taxon>
        <taxon>Bacillati</taxon>
        <taxon>Actinomycetota</taxon>
        <taxon>Actinomycetes</taxon>
        <taxon>Kitasatosporales</taxon>
        <taxon>Streptomycetaceae</taxon>
        <taxon>Streptomyces</taxon>
    </lineage>
</organism>
<dbReference type="PANTHER" id="PTHR43434">
    <property type="entry name" value="PHOSPHOGLYCOLATE PHOSPHATASE"/>
    <property type="match status" value="1"/>
</dbReference>
<dbReference type="GO" id="GO:0006281">
    <property type="term" value="P:DNA repair"/>
    <property type="evidence" value="ECO:0007669"/>
    <property type="project" value="TreeGrafter"/>
</dbReference>
<keyword evidence="1" id="KW-0378">Hydrolase</keyword>
<protein>
    <submittedName>
        <fullName evidence="1">HAD family hydrolase</fullName>
    </submittedName>
</protein>
<gene>
    <name evidence="1" type="ORF">CTZ28_27875</name>
</gene>
<dbReference type="SFLD" id="SFLDS00003">
    <property type="entry name" value="Haloacid_Dehalogenase"/>
    <property type="match status" value="1"/>
</dbReference>
<accession>A0A3M0IL00</accession>
<keyword evidence="2" id="KW-1185">Reference proteome</keyword>
<evidence type="ECO:0000313" key="1">
    <source>
        <dbReference type="EMBL" id="RMB82716.1"/>
    </source>
</evidence>
<reference evidence="1 2" key="1">
    <citation type="submission" date="2017-11" db="EMBL/GenBank/DDBJ databases">
        <title>Draft genome of actinobacteria isolated from guarana (Paullinia cupana (Mart.) Ducke.</title>
        <authorList>
            <person name="Siqueira K.A."/>
            <person name="Liotti R.G."/>
            <person name="Mendes T.A.O."/>
            <person name="Soares M.A."/>
        </authorList>
    </citation>
    <scope>NUCLEOTIDE SEQUENCE [LARGE SCALE GENOMIC DNA]</scope>
    <source>
        <strain evidence="1 2">193</strain>
    </source>
</reference>